<dbReference type="AlphaFoldDB" id="A0A1I4L5J4"/>
<proteinExistence type="predicted"/>
<dbReference type="STRING" id="582667.SAMN05192568_1012128"/>
<keyword evidence="2" id="KW-1185">Reference proteome</keyword>
<name>A0A1I4L5J4_9HYPH</name>
<dbReference type="RefSeq" id="WP_092041371.1">
    <property type="nucleotide sequence ID" value="NZ_FOTK01000012.1"/>
</dbReference>
<accession>A0A1I4L5J4</accession>
<protein>
    <submittedName>
        <fullName evidence="1">Uncharacterized protein</fullName>
    </submittedName>
</protein>
<organism evidence="1 2">
    <name type="scientific">Methylobacterium pseudosasicola</name>
    <dbReference type="NCBI Taxonomy" id="582667"/>
    <lineage>
        <taxon>Bacteria</taxon>
        <taxon>Pseudomonadati</taxon>
        <taxon>Pseudomonadota</taxon>
        <taxon>Alphaproteobacteria</taxon>
        <taxon>Hyphomicrobiales</taxon>
        <taxon>Methylobacteriaceae</taxon>
        <taxon>Methylobacterium</taxon>
    </lineage>
</organism>
<dbReference type="Proteomes" id="UP000199048">
    <property type="component" value="Unassembled WGS sequence"/>
</dbReference>
<evidence type="ECO:0000313" key="2">
    <source>
        <dbReference type="Proteomes" id="UP000199048"/>
    </source>
</evidence>
<sequence length="67" mass="7240">MQIVAANHADSLRRRPWDDAPEAQVVDTLSDELRAHYGAAADEMPAEILALALRLDGTGAERAVAAW</sequence>
<dbReference type="EMBL" id="FOTK01000012">
    <property type="protein sequence ID" value="SFL86136.1"/>
    <property type="molecule type" value="Genomic_DNA"/>
</dbReference>
<reference evidence="2" key="1">
    <citation type="submission" date="2016-10" db="EMBL/GenBank/DDBJ databases">
        <authorList>
            <person name="Varghese N."/>
            <person name="Submissions S."/>
        </authorList>
    </citation>
    <scope>NUCLEOTIDE SEQUENCE [LARGE SCALE GENOMIC DNA]</scope>
    <source>
        <strain evidence="2">BL36</strain>
    </source>
</reference>
<evidence type="ECO:0000313" key="1">
    <source>
        <dbReference type="EMBL" id="SFL86136.1"/>
    </source>
</evidence>
<gene>
    <name evidence="1" type="ORF">SAMN05192568_1012128</name>
</gene>
<dbReference type="OrthoDB" id="7999714at2"/>